<evidence type="ECO:0000256" key="9">
    <source>
        <dbReference type="ARBA" id="ARBA00022801"/>
    </source>
</evidence>
<comment type="catalytic activity">
    <reaction evidence="1">
        <text>Endonucleolytic cleavage of RNA, removing extra 3' nucleotides from tRNA precursor, generating 3' termini of tRNAs. A 3'-hydroxy group is left at the tRNA terminus and a 5'-phosphoryl group is left at the trailer molecule.</text>
        <dbReference type="EC" id="3.1.26.11"/>
    </reaction>
</comment>
<dbReference type="GeneID" id="19015325"/>
<evidence type="ECO:0000256" key="4">
    <source>
        <dbReference type="ARBA" id="ARBA00012477"/>
    </source>
</evidence>
<dbReference type="Pfam" id="PF13691">
    <property type="entry name" value="Lactamase_B_4"/>
    <property type="match status" value="1"/>
</dbReference>
<dbReference type="GO" id="GO:0046872">
    <property type="term" value="F:metal ion binding"/>
    <property type="evidence" value="ECO:0007669"/>
    <property type="project" value="UniProtKB-KW"/>
</dbReference>
<dbReference type="SUPFAM" id="SSF56281">
    <property type="entry name" value="Metallo-hydrolase/oxidoreductase"/>
    <property type="match status" value="2"/>
</dbReference>
<protein>
    <recommendedName>
        <fullName evidence="4">ribonuclease Z</fullName>
        <ecNumber evidence="4">3.1.26.11</ecNumber>
    </recommendedName>
</protein>
<feature type="domain" description="tRNase Z endonuclease" evidence="12">
    <location>
        <begin position="42"/>
        <end position="96"/>
    </location>
</feature>
<evidence type="ECO:0000259" key="12">
    <source>
        <dbReference type="Pfam" id="PF13691"/>
    </source>
</evidence>
<dbReference type="GO" id="GO:1990180">
    <property type="term" value="P:mitochondrial tRNA 3'-end processing"/>
    <property type="evidence" value="ECO:0007669"/>
    <property type="project" value="TreeGrafter"/>
</dbReference>
<dbReference type="InterPro" id="IPR047151">
    <property type="entry name" value="RNZ2-like"/>
</dbReference>
<feature type="region of interest" description="Disordered" evidence="11">
    <location>
        <begin position="1"/>
        <end position="21"/>
    </location>
</feature>
<evidence type="ECO:0000313" key="14">
    <source>
        <dbReference type="Proteomes" id="UP000198341"/>
    </source>
</evidence>
<reference evidence="13 14" key="1">
    <citation type="submission" date="2011-10" db="EMBL/GenBank/DDBJ databases">
        <authorList>
            <person name="Genoscope - CEA"/>
        </authorList>
    </citation>
    <scope>NUCLEOTIDE SEQUENCE [LARGE SCALE GENOMIC DNA]</scope>
    <source>
        <strain evidence="13 14">RCC 1105</strain>
    </source>
</reference>
<keyword evidence="8" id="KW-0255">Endonuclease</keyword>
<evidence type="ECO:0000256" key="1">
    <source>
        <dbReference type="ARBA" id="ARBA00000402"/>
    </source>
</evidence>
<dbReference type="AlphaFoldDB" id="K8EXS3"/>
<keyword evidence="10" id="KW-0862">Zinc</keyword>
<sequence>MTKRGNNVRMKSTTDSSRPPFVAKQQLGSCYAQIIGLGTDTDGKDTTPSVLLFTDKRRYCFNIGEGFQRFCVEHKLKMTRLERVFFTRTTSKATGGVIGMLLTLADAAGATLGGMMAKEDDGGLATTTIPKMTVHGPNVRNLLEAVKVLVAENRGIVVERGGETFRDEICEVKPMLRVPEMIGPLGKRLNENSDNNNDNGGRIKPDLSSSSAIEELEPVVSYEVQLASPPGKFDAKKADALGVPRGKERGVLVRGESIEIELESGEKKIITPDMCVEEAGRGARFAVVDLPTKAHLDAAIQIVEKMKKCSSGWNVNEERDLVVHLAPANVANSSEYQAFVQENFANAKPKHVFANASRNERTPIFLASRAVQAKLHGVDGSIFPEPPSASKDDDDDKKPSTSFGVAGKSLLKFTLMPQRSMGIDESAVPKIETPRAIRETAAKEAELRTKTNKNPDEDKSNRKTNDEFCANHPGHKVVDDVDDNEVVVTFLGTGSAQPAKHRNVTGILLEVEKDGENYSALLDSGEGSLGQIYRSKNGNTTVVDNVLINMHFAWISHVHADHHVGLPSILAKRREAFLSSGVKEEDIPNLTVFGPRPLRWFLSQCEKIEPLSYRFVDCRDTLESKTMQELLLSSSSSSSSSFSSPFEKLVSIPVTHCAHAFGIKLEGMTNKSNLPYSIVYSGDTRPCENMRTAAKECTLLIHEATFEDGLEHEALAKKHSTTAEALEIGSSAYLNILTHFSQRYPKVPSFNGDDGIASARGQNAMIAFDLMRVDFKNLRRIPSLLPNVRELFDEEDDEED</sequence>
<dbReference type="EC" id="3.1.26.11" evidence="4"/>
<evidence type="ECO:0000256" key="11">
    <source>
        <dbReference type="SAM" id="MobiDB-lite"/>
    </source>
</evidence>
<dbReference type="Proteomes" id="UP000198341">
    <property type="component" value="Chromosome 6"/>
</dbReference>
<evidence type="ECO:0000256" key="5">
    <source>
        <dbReference type="ARBA" id="ARBA00022694"/>
    </source>
</evidence>
<dbReference type="KEGG" id="bpg:Bathy06g03440"/>
<feature type="region of interest" description="Disordered" evidence="11">
    <location>
        <begin position="444"/>
        <end position="476"/>
    </location>
</feature>
<feature type="compositionally biased region" description="Basic and acidic residues" evidence="11">
    <location>
        <begin position="444"/>
        <end position="466"/>
    </location>
</feature>
<keyword evidence="7" id="KW-0479">Metal-binding</keyword>
<feature type="region of interest" description="Disordered" evidence="11">
    <location>
        <begin position="378"/>
        <end position="403"/>
    </location>
</feature>
<dbReference type="Gene3D" id="3.60.15.10">
    <property type="entry name" value="Ribonuclease Z/Hydroxyacylglutathione hydrolase-like"/>
    <property type="match status" value="2"/>
</dbReference>
<evidence type="ECO:0000256" key="10">
    <source>
        <dbReference type="ARBA" id="ARBA00022833"/>
    </source>
</evidence>
<evidence type="ECO:0000256" key="8">
    <source>
        <dbReference type="ARBA" id="ARBA00022759"/>
    </source>
</evidence>
<evidence type="ECO:0000256" key="7">
    <source>
        <dbReference type="ARBA" id="ARBA00022723"/>
    </source>
</evidence>
<dbReference type="GO" id="GO:0005739">
    <property type="term" value="C:mitochondrion"/>
    <property type="evidence" value="ECO:0007669"/>
    <property type="project" value="TreeGrafter"/>
</dbReference>
<proteinExistence type="inferred from homology"/>
<dbReference type="PANTHER" id="PTHR12553">
    <property type="entry name" value="ZINC PHOSPHODIESTERASE ELAC PROTEIN 2"/>
    <property type="match status" value="1"/>
</dbReference>
<keyword evidence="6" id="KW-0540">Nuclease</keyword>
<dbReference type="InterPro" id="IPR027794">
    <property type="entry name" value="tRNase_Z_dom"/>
</dbReference>
<name>K8EXS3_9CHLO</name>
<dbReference type="OrthoDB" id="527344at2759"/>
<accession>K8EXS3</accession>
<evidence type="ECO:0000256" key="6">
    <source>
        <dbReference type="ARBA" id="ARBA00022722"/>
    </source>
</evidence>
<feature type="region of interest" description="Disordered" evidence="11">
    <location>
        <begin position="186"/>
        <end position="209"/>
    </location>
</feature>
<organism evidence="13 14">
    <name type="scientific">Bathycoccus prasinos</name>
    <dbReference type="NCBI Taxonomy" id="41875"/>
    <lineage>
        <taxon>Eukaryota</taxon>
        <taxon>Viridiplantae</taxon>
        <taxon>Chlorophyta</taxon>
        <taxon>Mamiellophyceae</taxon>
        <taxon>Mamiellales</taxon>
        <taxon>Bathycoccaceae</taxon>
        <taxon>Bathycoccus</taxon>
    </lineage>
</organism>
<comment type="cofactor">
    <cofactor evidence="2">
        <name>Zn(2+)</name>
        <dbReference type="ChEBI" id="CHEBI:29105"/>
    </cofactor>
</comment>
<evidence type="ECO:0000256" key="2">
    <source>
        <dbReference type="ARBA" id="ARBA00001947"/>
    </source>
</evidence>
<evidence type="ECO:0000256" key="3">
    <source>
        <dbReference type="ARBA" id="ARBA00007823"/>
    </source>
</evidence>
<keyword evidence="14" id="KW-1185">Reference proteome</keyword>
<dbReference type="STRING" id="41875.K8EXS3"/>
<dbReference type="RefSeq" id="XP_007512680.1">
    <property type="nucleotide sequence ID" value="XM_007512618.1"/>
</dbReference>
<gene>
    <name evidence="13" type="ORF">Bathy06g03440</name>
</gene>
<dbReference type="eggNOG" id="KOG2121">
    <property type="taxonomic scope" value="Eukaryota"/>
</dbReference>
<comment type="similarity">
    <text evidence="3">Belongs to the RNase Z family.</text>
</comment>
<dbReference type="CDD" id="cd07718">
    <property type="entry name" value="RNaseZ_ELAC1_ELAC2-C-term-like_MBL-fold"/>
    <property type="match status" value="1"/>
</dbReference>
<evidence type="ECO:0000313" key="13">
    <source>
        <dbReference type="EMBL" id="CCO17280.1"/>
    </source>
</evidence>
<dbReference type="InterPro" id="IPR036866">
    <property type="entry name" value="RibonucZ/Hydroxyglut_hydro"/>
</dbReference>
<dbReference type="EMBL" id="FO082273">
    <property type="protein sequence ID" value="CCO17280.1"/>
    <property type="molecule type" value="Genomic_DNA"/>
</dbReference>
<keyword evidence="5" id="KW-0819">tRNA processing</keyword>
<dbReference type="PANTHER" id="PTHR12553:SF49">
    <property type="entry name" value="ZINC PHOSPHODIESTERASE ELAC PROTEIN 2"/>
    <property type="match status" value="1"/>
</dbReference>
<keyword evidence="9" id="KW-0378">Hydrolase</keyword>
<dbReference type="GO" id="GO:0042781">
    <property type="term" value="F:3'-tRNA processing endoribonuclease activity"/>
    <property type="evidence" value="ECO:0007669"/>
    <property type="project" value="UniProtKB-EC"/>
</dbReference>